<comment type="caution">
    <text evidence="1">The sequence shown here is derived from an EMBL/GenBank/DDBJ whole genome shotgun (WGS) entry which is preliminary data.</text>
</comment>
<evidence type="ECO:0000313" key="2">
    <source>
        <dbReference type="Proteomes" id="UP000614350"/>
    </source>
</evidence>
<dbReference type="AlphaFoldDB" id="A0A834KYC7"/>
<dbReference type="EMBL" id="JACSEA010000001">
    <property type="protein sequence ID" value="KAF7412336.1"/>
    <property type="molecule type" value="Genomic_DNA"/>
</dbReference>
<evidence type="ECO:0000313" key="1">
    <source>
        <dbReference type="EMBL" id="KAF7412336.1"/>
    </source>
</evidence>
<proteinExistence type="predicted"/>
<protein>
    <submittedName>
        <fullName evidence="1">Uncharacterized protein</fullName>
    </submittedName>
</protein>
<name>A0A834KYC7_VESVU</name>
<sequence>MHLSRKLEDSAATISGALRNLRQKIEVLNPTTDCHIKAIVFRLPTSEHRIGNTGVYNPRIIQDNTGIYYLPSVELVKQSTTSIDKKSSGIQLVALRPHMVQ</sequence>
<organism evidence="1 2">
    <name type="scientific">Vespula vulgaris</name>
    <name type="common">Yellow jacket</name>
    <name type="synonym">Wasp</name>
    <dbReference type="NCBI Taxonomy" id="7454"/>
    <lineage>
        <taxon>Eukaryota</taxon>
        <taxon>Metazoa</taxon>
        <taxon>Ecdysozoa</taxon>
        <taxon>Arthropoda</taxon>
        <taxon>Hexapoda</taxon>
        <taxon>Insecta</taxon>
        <taxon>Pterygota</taxon>
        <taxon>Neoptera</taxon>
        <taxon>Endopterygota</taxon>
        <taxon>Hymenoptera</taxon>
        <taxon>Apocrita</taxon>
        <taxon>Aculeata</taxon>
        <taxon>Vespoidea</taxon>
        <taxon>Vespidae</taxon>
        <taxon>Vespinae</taxon>
        <taxon>Vespula</taxon>
    </lineage>
</organism>
<dbReference type="Proteomes" id="UP000614350">
    <property type="component" value="Unassembled WGS sequence"/>
</dbReference>
<accession>A0A834KYC7</accession>
<keyword evidence="2" id="KW-1185">Reference proteome</keyword>
<reference evidence="1" key="1">
    <citation type="journal article" date="2020" name="G3 (Bethesda)">
        <title>High-Quality Assemblies for Three Invasive Social Wasps from the &lt;i&gt;Vespula&lt;/i&gt; Genus.</title>
        <authorList>
            <person name="Harrop T.W.R."/>
            <person name="Guhlin J."/>
            <person name="McLaughlin G.M."/>
            <person name="Permina E."/>
            <person name="Stockwell P."/>
            <person name="Gilligan J."/>
            <person name="Le Lec M.F."/>
            <person name="Gruber M.A.M."/>
            <person name="Quinn O."/>
            <person name="Lovegrove M."/>
            <person name="Duncan E.J."/>
            <person name="Remnant E.J."/>
            <person name="Van Eeckhoven J."/>
            <person name="Graham B."/>
            <person name="Knapp R.A."/>
            <person name="Langford K.W."/>
            <person name="Kronenberg Z."/>
            <person name="Press M.O."/>
            <person name="Eacker S.M."/>
            <person name="Wilson-Rankin E.E."/>
            <person name="Purcell J."/>
            <person name="Lester P.J."/>
            <person name="Dearden P.K."/>
        </authorList>
    </citation>
    <scope>NUCLEOTIDE SEQUENCE</scope>
    <source>
        <strain evidence="1">Marl-1</strain>
    </source>
</reference>
<gene>
    <name evidence="1" type="ORF">HZH66_001232</name>
</gene>